<reference evidence="1 2" key="1">
    <citation type="submission" date="2017-11" db="EMBL/GenBank/DDBJ databases">
        <title>Draft genome sequence of environmental isolate Aeromonas cavernicola sp. nov. MDC 2508.</title>
        <authorList>
            <person name="Colston S.M."/>
            <person name="Navarro A."/>
            <person name="Martinez-Murcia A.J."/>
            <person name="Graf J."/>
        </authorList>
    </citation>
    <scope>NUCLEOTIDE SEQUENCE [LARGE SCALE GENOMIC DNA]</scope>
    <source>
        <strain evidence="1 2">MDC 2508</strain>
    </source>
</reference>
<dbReference type="Proteomes" id="UP000235861">
    <property type="component" value="Unassembled WGS sequence"/>
</dbReference>
<dbReference type="RefSeq" id="WP_100293552.1">
    <property type="nucleotide sequence ID" value="NZ_PGGC01000064.1"/>
</dbReference>
<name>A0A2H9U624_9GAMM</name>
<proteinExistence type="predicted"/>
<keyword evidence="2" id="KW-1185">Reference proteome</keyword>
<protein>
    <submittedName>
        <fullName evidence="1">Uncharacterized protein</fullName>
    </submittedName>
</protein>
<sequence>MEPFNWVDIDGIRYSWDGQGSISCAGRFGYHATIAGDRLDGLEIENEAGEVAGGLYIDFATATAAYVPVAGTEHAHAMILVGHQQGQQEYPLSSLGGDSLHNLLEQSDPLAWSPIMEQTGQFPQDAHQHVAVTSQVLSWDSFHFEDESLLPAIEGVPSSTHVPPLSEPIVMISLELTNQVFDQLPPLHEI</sequence>
<gene>
    <name evidence="1" type="ORF">CUC53_07335</name>
</gene>
<dbReference type="AlphaFoldDB" id="A0A2H9U624"/>
<comment type="caution">
    <text evidence="1">The sequence shown here is derived from an EMBL/GenBank/DDBJ whole genome shotgun (WGS) entry which is preliminary data.</text>
</comment>
<evidence type="ECO:0000313" key="1">
    <source>
        <dbReference type="EMBL" id="PJG59461.1"/>
    </source>
</evidence>
<dbReference type="EMBL" id="PGGC01000064">
    <property type="protein sequence ID" value="PJG59461.1"/>
    <property type="molecule type" value="Genomic_DNA"/>
</dbReference>
<evidence type="ECO:0000313" key="2">
    <source>
        <dbReference type="Proteomes" id="UP000235861"/>
    </source>
</evidence>
<organism evidence="1 2">
    <name type="scientific">Aeromonas cavernicola</name>
    <dbReference type="NCBI Taxonomy" id="1006623"/>
    <lineage>
        <taxon>Bacteria</taxon>
        <taxon>Pseudomonadati</taxon>
        <taxon>Pseudomonadota</taxon>
        <taxon>Gammaproteobacteria</taxon>
        <taxon>Aeromonadales</taxon>
        <taxon>Aeromonadaceae</taxon>
        <taxon>Aeromonas</taxon>
    </lineage>
</organism>
<accession>A0A2H9U624</accession>
<dbReference type="OrthoDB" id="5600946at2"/>